<evidence type="ECO:0000313" key="2">
    <source>
        <dbReference type="EMBL" id="MBC8530463.1"/>
    </source>
</evidence>
<accession>A0A926HNS5</accession>
<proteinExistence type="predicted"/>
<dbReference type="RefSeq" id="WP_249314419.1">
    <property type="nucleotide sequence ID" value="NZ_JACRSR010000001.1"/>
</dbReference>
<dbReference type="InterPro" id="IPR013022">
    <property type="entry name" value="Xyl_isomerase-like_TIM-brl"/>
</dbReference>
<reference evidence="2" key="1">
    <citation type="submission" date="2020-08" db="EMBL/GenBank/DDBJ databases">
        <title>Genome public.</title>
        <authorList>
            <person name="Liu C."/>
            <person name="Sun Q."/>
        </authorList>
    </citation>
    <scope>NUCLEOTIDE SEQUENCE</scope>
    <source>
        <strain evidence="2">NSJ-53</strain>
    </source>
</reference>
<dbReference type="InterPro" id="IPR036237">
    <property type="entry name" value="Xyl_isomerase-like_sf"/>
</dbReference>
<keyword evidence="3" id="KW-1185">Reference proteome</keyword>
<name>A0A926HNS5_9FIRM</name>
<gene>
    <name evidence="2" type="ORF">H8696_01205</name>
</gene>
<dbReference type="PANTHER" id="PTHR12110">
    <property type="entry name" value="HYDROXYPYRUVATE ISOMERASE"/>
    <property type="match status" value="1"/>
</dbReference>
<dbReference type="AlphaFoldDB" id="A0A926HNS5"/>
<evidence type="ECO:0000313" key="3">
    <source>
        <dbReference type="Proteomes" id="UP000623172"/>
    </source>
</evidence>
<dbReference type="InterPro" id="IPR050312">
    <property type="entry name" value="IolE/XylAMocC-like"/>
</dbReference>
<evidence type="ECO:0000259" key="1">
    <source>
        <dbReference type="Pfam" id="PF01261"/>
    </source>
</evidence>
<dbReference type="PANTHER" id="PTHR12110:SF41">
    <property type="entry name" value="INOSOSE DEHYDRATASE"/>
    <property type="match status" value="1"/>
</dbReference>
<feature type="domain" description="Xylose isomerase-like TIM barrel" evidence="1">
    <location>
        <begin position="24"/>
        <end position="282"/>
    </location>
</feature>
<dbReference type="Pfam" id="PF01261">
    <property type="entry name" value="AP_endonuc_2"/>
    <property type="match status" value="1"/>
</dbReference>
<dbReference type="SUPFAM" id="SSF51658">
    <property type="entry name" value="Xylose isomerase-like"/>
    <property type="match status" value="1"/>
</dbReference>
<comment type="caution">
    <text evidence="2">The sequence shown here is derived from an EMBL/GenBank/DDBJ whole genome shotgun (WGS) entry which is preliminary data.</text>
</comment>
<dbReference type="EMBL" id="JACRSR010000001">
    <property type="protein sequence ID" value="MBC8530463.1"/>
    <property type="molecule type" value="Genomic_DNA"/>
</dbReference>
<dbReference type="Proteomes" id="UP000623172">
    <property type="component" value="Unassembled WGS sequence"/>
</dbReference>
<sequence>MKVAIQMYSVRETLAKEPLATMKSVAEMGYKYWETWEIRDVDDVPNNYGLGGLPADEARDLLKELGVTVIGSHISSDSMYNEKKLEAFLDYQQAVGCWNPGLSMDFFPDVAFIKKWGENMNRIGQMCRDRGMHWHYHNHYHEFQVYEGKYVTDWILEFTDPALVDFELDTFWAARAGVDPVAMIERYADRLVMLHQKDFAKNAPQKMNLFDGIVDPDTPITTFEAFRHTDDRCFAEVGTGVMDIQAIIDAGNQANIPYITLEQDKTQLGELESVKVSMDAFRKYSGIEWQ</sequence>
<organism evidence="2 3">
    <name type="scientific">Gehongia tenuis</name>
    <dbReference type="NCBI Taxonomy" id="2763655"/>
    <lineage>
        <taxon>Bacteria</taxon>
        <taxon>Bacillati</taxon>
        <taxon>Bacillota</taxon>
        <taxon>Clostridia</taxon>
        <taxon>Christensenellales</taxon>
        <taxon>Christensenellaceae</taxon>
        <taxon>Gehongia</taxon>
    </lineage>
</organism>
<protein>
    <submittedName>
        <fullName evidence="2">TIM barrel protein</fullName>
    </submittedName>
</protein>
<dbReference type="Gene3D" id="3.20.20.150">
    <property type="entry name" value="Divalent-metal-dependent TIM barrel enzymes"/>
    <property type="match status" value="1"/>
</dbReference>